<reference evidence="3" key="1">
    <citation type="submission" date="2017-01" db="EMBL/GenBank/DDBJ databases">
        <authorList>
            <person name="Wang Y."/>
            <person name="White M."/>
            <person name="Kvist S."/>
            <person name="Moncalvo J.-M."/>
        </authorList>
    </citation>
    <scope>NUCLEOTIDE SEQUENCE [LARGE SCALE GENOMIC DNA]</scope>
    <source>
        <strain evidence="3">ID-206-W2</strain>
    </source>
</reference>
<feature type="compositionally biased region" description="Basic and acidic residues" evidence="1">
    <location>
        <begin position="436"/>
        <end position="447"/>
    </location>
</feature>
<gene>
    <name evidence="2" type="ORF">AYI69_g6057</name>
</gene>
<evidence type="ECO:0000256" key="1">
    <source>
        <dbReference type="SAM" id="MobiDB-lite"/>
    </source>
</evidence>
<feature type="compositionally biased region" description="Low complexity" evidence="1">
    <location>
        <begin position="245"/>
        <end position="287"/>
    </location>
</feature>
<feature type="region of interest" description="Disordered" evidence="1">
    <location>
        <begin position="360"/>
        <end position="401"/>
    </location>
</feature>
<sequence length="784" mass="86916">MDNFKESSAFYGWDKIAASKESLQSINFPEDLNDSIALKSIESFHSDIQNSKNPDVHFSENFPDPNSNNSDKITDLSQFLDFEFGDESLIDFDLTKVLTGINNPSCDPQNLESSNVNSLYTDNIGEYFRNDNHLNPNIAYPHDFLNSSSLNSSSLNPSRFQLPMNLSTSNDFSSIPNDPLNFSQFTNSNLSMSPHVLHQLISNTPSSNTSPFIHNISISNLNIENPKDSDFDNFFNENVAFLTESSSKSNNNSPLPSNNISPYNSIPKDSPSKLSDSLKSKPILSSPGFVKRKRKSSISITKPSKIKDPKTKTPKTNISSPNTITPCETDANSIKSNDSNTKDSLTNEINLKKEPKFKKIDSKDIKAKKSISKNSPANKSKAEGFKNNDSIPKNIKPNDPDVKKIKAKISITKDSPINIPKAKDLTANDSINKKLNPKDSNNKDNKNKISKSNNPNIKNSTIKDFHIKNSISSMSNQSNSVDIASTANISNPPNHLTSSALENSTTKNYEIANKLKDSMCSTSEILNVADNRIKQENNLSIMSNSSSSTPTSAAKKLNNNVEKISKKILPPTSKNIKDFFGNSPISKSISNLKKKATIKSKLTEKIIRSNNSRKRVMHNPPDLINVNPKLPDLLNFSFDSANSLLSSFNFLKNGSTLNKISISPQNLIAISLPHHFESNRSFSNDKFHNLTPETNSSESFELSEKNLFNIFKIVNISDKNASHSHNKPNSTLRVFPVGQLSTNYNNPVVSDTSFNHENSKSLSINRKSNNSGFWWSPDGDFVAI</sequence>
<accession>A0A1R1Y1P0</accession>
<protein>
    <submittedName>
        <fullName evidence="2">Uncharacterized protein</fullName>
    </submittedName>
</protein>
<organism evidence="2 3">
    <name type="scientific">Smittium culicis</name>
    <dbReference type="NCBI Taxonomy" id="133412"/>
    <lineage>
        <taxon>Eukaryota</taxon>
        <taxon>Fungi</taxon>
        <taxon>Fungi incertae sedis</taxon>
        <taxon>Zoopagomycota</taxon>
        <taxon>Kickxellomycotina</taxon>
        <taxon>Harpellomycetes</taxon>
        <taxon>Harpellales</taxon>
        <taxon>Legeriomycetaceae</taxon>
        <taxon>Smittium</taxon>
    </lineage>
</organism>
<name>A0A1R1Y1P0_9FUNG</name>
<dbReference type="OrthoDB" id="10678993at2759"/>
<feature type="region of interest" description="Disordered" evidence="1">
    <location>
        <begin position="245"/>
        <end position="345"/>
    </location>
</feature>
<evidence type="ECO:0000313" key="3">
    <source>
        <dbReference type="Proteomes" id="UP000187429"/>
    </source>
</evidence>
<dbReference type="AlphaFoldDB" id="A0A1R1Y1P0"/>
<dbReference type="EMBL" id="LSSM01002653">
    <property type="protein sequence ID" value="OMJ20862.1"/>
    <property type="molecule type" value="Genomic_DNA"/>
</dbReference>
<feature type="region of interest" description="Disordered" evidence="1">
    <location>
        <begin position="419"/>
        <end position="462"/>
    </location>
</feature>
<comment type="caution">
    <text evidence="2">The sequence shown here is derived from an EMBL/GenBank/DDBJ whole genome shotgun (WGS) entry which is preliminary data.</text>
</comment>
<dbReference type="Proteomes" id="UP000187429">
    <property type="component" value="Unassembled WGS sequence"/>
</dbReference>
<feature type="non-terminal residue" evidence="2">
    <location>
        <position position="784"/>
    </location>
</feature>
<evidence type="ECO:0000313" key="2">
    <source>
        <dbReference type="EMBL" id="OMJ20862.1"/>
    </source>
</evidence>
<feature type="compositionally biased region" description="Polar residues" evidence="1">
    <location>
        <begin position="317"/>
        <end position="345"/>
    </location>
</feature>
<feature type="compositionally biased region" description="Low complexity" evidence="1">
    <location>
        <begin position="450"/>
        <end position="460"/>
    </location>
</feature>
<proteinExistence type="predicted"/>
<keyword evidence="3" id="KW-1185">Reference proteome</keyword>